<evidence type="ECO:0000313" key="2">
    <source>
        <dbReference type="Proteomes" id="UP000299102"/>
    </source>
</evidence>
<dbReference type="AlphaFoldDB" id="A0A4C1TVU7"/>
<proteinExistence type="predicted"/>
<dbReference type="EMBL" id="BGZK01000090">
    <property type="protein sequence ID" value="GBP17806.1"/>
    <property type="molecule type" value="Genomic_DNA"/>
</dbReference>
<evidence type="ECO:0000313" key="1">
    <source>
        <dbReference type="EMBL" id="GBP17806.1"/>
    </source>
</evidence>
<organism evidence="1 2">
    <name type="scientific">Eumeta variegata</name>
    <name type="common">Bagworm moth</name>
    <name type="synonym">Eumeta japonica</name>
    <dbReference type="NCBI Taxonomy" id="151549"/>
    <lineage>
        <taxon>Eukaryota</taxon>
        <taxon>Metazoa</taxon>
        <taxon>Ecdysozoa</taxon>
        <taxon>Arthropoda</taxon>
        <taxon>Hexapoda</taxon>
        <taxon>Insecta</taxon>
        <taxon>Pterygota</taxon>
        <taxon>Neoptera</taxon>
        <taxon>Endopterygota</taxon>
        <taxon>Lepidoptera</taxon>
        <taxon>Glossata</taxon>
        <taxon>Ditrysia</taxon>
        <taxon>Tineoidea</taxon>
        <taxon>Psychidae</taxon>
        <taxon>Oiketicinae</taxon>
        <taxon>Eumeta</taxon>
    </lineage>
</organism>
<reference evidence="1 2" key="1">
    <citation type="journal article" date="2019" name="Commun. Biol.">
        <title>The bagworm genome reveals a unique fibroin gene that provides high tensile strength.</title>
        <authorList>
            <person name="Kono N."/>
            <person name="Nakamura H."/>
            <person name="Ohtoshi R."/>
            <person name="Tomita M."/>
            <person name="Numata K."/>
            <person name="Arakawa K."/>
        </authorList>
    </citation>
    <scope>NUCLEOTIDE SEQUENCE [LARGE SCALE GENOMIC DNA]</scope>
</reference>
<sequence>MATFINNVTTLVDPDMSRKAAYELCVSVQSLLIRHPIPSRKAGNAPGTPLEFRVSTGDGDHLFSDDSSPRLLLDYAIKKSILDIGIKVCRKEN</sequence>
<keyword evidence="2" id="KW-1185">Reference proteome</keyword>
<name>A0A4C1TVU7_EUMVA</name>
<protein>
    <submittedName>
        <fullName evidence="1">Uncharacterized protein</fullName>
    </submittedName>
</protein>
<accession>A0A4C1TVU7</accession>
<comment type="caution">
    <text evidence="1">The sequence shown here is derived from an EMBL/GenBank/DDBJ whole genome shotgun (WGS) entry which is preliminary data.</text>
</comment>
<gene>
    <name evidence="1" type="ORF">EVAR_102665_1</name>
</gene>
<dbReference type="Proteomes" id="UP000299102">
    <property type="component" value="Unassembled WGS sequence"/>
</dbReference>